<accession>A0ACA9QID3</accession>
<evidence type="ECO:0000313" key="1">
    <source>
        <dbReference type="EMBL" id="CAG8752561.1"/>
    </source>
</evidence>
<proteinExistence type="predicted"/>
<keyword evidence="2" id="KW-1185">Reference proteome</keyword>
<gene>
    <name evidence="1" type="ORF">DHETER_LOCUS14734</name>
</gene>
<evidence type="ECO:0000313" key="2">
    <source>
        <dbReference type="Proteomes" id="UP000789702"/>
    </source>
</evidence>
<comment type="caution">
    <text evidence="1">The sequence shown here is derived from an EMBL/GenBank/DDBJ whole genome shotgun (WGS) entry which is preliminary data.</text>
</comment>
<reference evidence="1" key="1">
    <citation type="submission" date="2021-06" db="EMBL/GenBank/DDBJ databases">
        <authorList>
            <person name="Kallberg Y."/>
            <person name="Tangrot J."/>
            <person name="Rosling A."/>
        </authorList>
    </citation>
    <scope>NUCLEOTIDE SEQUENCE</scope>
    <source>
        <strain evidence="1">IL203A</strain>
    </source>
</reference>
<protein>
    <submittedName>
        <fullName evidence="1">9788_t:CDS:1</fullName>
    </submittedName>
</protein>
<sequence length="81" mass="9276">QYELLSINNQDPDPRHFVKMIFKLEVSLLFLLNIENFAFVVGMISNILQENDSSGIILSMMKSSEDNIHLSEEHLLTPSLL</sequence>
<organism evidence="1 2">
    <name type="scientific">Dentiscutata heterogama</name>
    <dbReference type="NCBI Taxonomy" id="1316150"/>
    <lineage>
        <taxon>Eukaryota</taxon>
        <taxon>Fungi</taxon>
        <taxon>Fungi incertae sedis</taxon>
        <taxon>Mucoromycota</taxon>
        <taxon>Glomeromycotina</taxon>
        <taxon>Glomeromycetes</taxon>
        <taxon>Diversisporales</taxon>
        <taxon>Gigasporaceae</taxon>
        <taxon>Dentiscutata</taxon>
    </lineage>
</organism>
<name>A0ACA9QID3_9GLOM</name>
<dbReference type="EMBL" id="CAJVPU010046896">
    <property type="protein sequence ID" value="CAG8752561.1"/>
    <property type="molecule type" value="Genomic_DNA"/>
</dbReference>
<dbReference type="Proteomes" id="UP000789702">
    <property type="component" value="Unassembled WGS sequence"/>
</dbReference>
<feature type="non-terminal residue" evidence="1">
    <location>
        <position position="1"/>
    </location>
</feature>